<accession>A0ABW7Z964</accession>
<feature type="chain" id="PRO_5047267578" description="Secreted protein" evidence="1">
    <location>
        <begin position="22"/>
        <end position="117"/>
    </location>
</feature>
<dbReference type="RefSeq" id="WP_397090505.1">
    <property type="nucleotide sequence ID" value="NZ_JBITGY010000015.1"/>
</dbReference>
<feature type="signal peptide" evidence="1">
    <location>
        <begin position="1"/>
        <end position="21"/>
    </location>
</feature>
<reference evidence="2 3" key="1">
    <citation type="submission" date="2024-10" db="EMBL/GenBank/DDBJ databases">
        <title>The Natural Products Discovery Center: Release of the First 8490 Sequenced Strains for Exploring Actinobacteria Biosynthetic Diversity.</title>
        <authorList>
            <person name="Kalkreuter E."/>
            <person name="Kautsar S.A."/>
            <person name="Yang D."/>
            <person name="Bader C.D."/>
            <person name="Teijaro C.N."/>
            <person name="Fluegel L."/>
            <person name="Davis C.M."/>
            <person name="Simpson J.R."/>
            <person name="Lauterbach L."/>
            <person name="Steele A.D."/>
            <person name="Gui C."/>
            <person name="Meng S."/>
            <person name="Li G."/>
            <person name="Viehrig K."/>
            <person name="Ye F."/>
            <person name="Su P."/>
            <person name="Kiefer A.F."/>
            <person name="Nichols A."/>
            <person name="Cepeda A.J."/>
            <person name="Yan W."/>
            <person name="Fan B."/>
            <person name="Jiang Y."/>
            <person name="Adhikari A."/>
            <person name="Zheng C.-J."/>
            <person name="Schuster L."/>
            <person name="Cowan T.M."/>
            <person name="Smanski M.J."/>
            <person name="Chevrette M.G."/>
            <person name="De Carvalho L.P.S."/>
            <person name="Shen B."/>
        </authorList>
    </citation>
    <scope>NUCLEOTIDE SEQUENCE [LARGE SCALE GENOMIC DNA]</scope>
    <source>
        <strain evidence="2 3">NPDC050545</strain>
    </source>
</reference>
<dbReference type="Proteomes" id="UP001612741">
    <property type="component" value="Unassembled WGS sequence"/>
</dbReference>
<comment type="caution">
    <text evidence="2">The sequence shown here is derived from an EMBL/GenBank/DDBJ whole genome shotgun (WGS) entry which is preliminary data.</text>
</comment>
<proteinExistence type="predicted"/>
<gene>
    <name evidence="2" type="ORF">ACIBG2_45310</name>
</gene>
<sequence>MTSKAMIILAALGGAAVVAIAPVGAGAAAAAAAPAAATDPAAAAAACNVQHGPWYTRAGYRHVALINECGSNKTVCIAIPYRPAWFPIPRYTVPFYQEIDVAYAPTSINEGNRVYYC</sequence>
<keyword evidence="1" id="KW-0732">Signal</keyword>
<evidence type="ECO:0008006" key="4">
    <source>
        <dbReference type="Google" id="ProtNLM"/>
    </source>
</evidence>
<dbReference type="EMBL" id="JBITGY010000015">
    <property type="protein sequence ID" value="MFI6504673.1"/>
    <property type="molecule type" value="Genomic_DNA"/>
</dbReference>
<evidence type="ECO:0000256" key="1">
    <source>
        <dbReference type="SAM" id="SignalP"/>
    </source>
</evidence>
<keyword evidence="3" id="KW-1185">Reference proteome</keyword>
<organism evidence="2 3">
    <name type="scientific">Nonomuraea typhae</name>
    <dbReference type="NCBI Taxonomy" id="2603600"/>
    <lineage>
        <taxon>Bacteria</taxon>
        <taxon>Bacillati</taxon>
        <taxon>Actinomycetota</taxon>
        <taxon>Actinomycetes</taxon>
        <taxon>Streptosporangiales</taxon>
        <taxon>Streptosporangiaceae</taxon>
        <taxon>Nonomuraea</taxon>
    </lineage>
</organism>
<protein>
    <recommendedName>
        <fullName evidence="4">Secreted protein</fullName>
    </recommendedName>
</protein>
<evidence type="ECO:0000313" key="2">
    <source>
        <dbReference type="EMBL" id="MFI6504673.1"/>
    </source>
</evidence>
<name>A0ABW7Z964_9ACTN</name>
<evidence type="ECO:0000313" key="3">
    <source>
        <dbReference type="Proteomes" id="UP001612741"/>
    </source>
</evidence>